<organism evidence="3">
    <name type="scientific">marine metagenome</name>
    <dbReference type="NCBI Taxonomy" id="408172"/>
    <lineage>
        <taxon>unclassified sequences</taxon>
        <taxon>metagenomes</taxon>
        <taxon>ecological metagenomes</taxon>
    </lineage>
</organism>
<dbReference type="SUPFAM" id="SSF158694">
    <property type="entry name" value="UraD-Like"/>
    <property type="match status" value="1"/>
</dbReference>
<protein>
    <recommendedName>
        <fullName evidence="2">Oxo-4-hydroxy-4-carboxy-5-ureidoimidazoline decarboxylase domain-containing protein</fullName>
    </recommendedName>
</protein>
<dbReference type="Pfam" id="PF09349">
    <property type="entry name" value="OHCU_decarbox"/>
    <property type="match status" value="1"/>
</dbReference>
<gene>
    <name evidence="3" type="ORF">METZ01_LOCUS238787</name>
</gene>
<dbReference type="EMBL" id="UINC01060916">
    <property type="protein sequence ID" value="SVB85933.1"/>
    <property type="molecule type" value="Genomic_DNA"/>
</dbReference>
<feature type="domain" description="Oxo-4-hydroxy-4-carboxy-5-ureidoimidazoline decarboxylase" evidence="2">
    <location>
        <begin position="8"/>
        <end position="62"/>
    </location>
</feature>
<dbReference type="InterPro" id="IPR036778">
    <property type="entry name" value="OHCU_decarboxylase_sf"/>
</dbReference>
<accession>A0A382HGX8</accession>
<keyword evidence="1" id="KW-0659">Purine metabolism</keyword>
<dbReference type="Gene3D" id="1.10.3330.10">
    <property type="entry name" value="Oxo-4-hydroxy-4-carboxy-5-ureidoimidazoline decarboxylase"/>
    <property type="match status" value="1"/>
</dbReference>
<name>A0A382HGX8_9ZZZZ</name>
<dbReference type="AlphaFoldDB" id="A0A382HGX8"/>
<proteinExistence type="predicted"/>
<feature type="non-terminal residue" evidence="3">
    <location>
        <position position="1"/>
    </location>
</feature>
<evidence type="ECO:0000313" key="3">
    <source>
        <dbReference type="EMBL" id="SVB85933.1"/>
    </source>
</evidence>
<sequence length="125" mass="13989">VNLEELNQGDSEQACIELLKCYGSIKWINNILAARPFSSVAHLHVQAEKIWLELGKDDYTELRQLGGGIPTKGNLCIQDSIARCARRSFYPRSTLNSHDSLCSTIQYSGRCEKLSSKFEHAADLC</sequence>
<reference evidence="3" key="1">
    <citation type="submission" date="2018-05" db="EMBL/GenBank/DDBJ databases">
        <authorList>
            <person name="Lanie J.A."/>
            <person name="Ng W.-L."/>
            <person name="Kazmierczak K.M."/>
            <person name="Andrzejewski T.M."/>
            <person name="Davidsen T.M."/>
            <person name="Wayne K.J."/>
            <person name="Tettelin H."/>
            <person name="Glass J.I."/>
            <person name="Rusch D."/>
            <person name="Podicherti R."/>
            <person name="Tsui H.-C.T."/>
            <person name="Winkler M.E."/>
        </authorList>
    </citation>
    <scope>NUCLEOTIDE SEQUENCE</scope>
</reference>
<evidence type="ECO:0000256" key="1">
    <source>
        <dbReference type="ARBA" id="ARBA00022631"/>
    </source>
</evidence>
<evidence type="ECO:0000259" key="2">
    <source>
        <dbReference type="Pfam" id="PF09349"/>
    </source>
</evidence>
<dbReference type="GO" id="GO:0006144">
    <property type="term" value="P:purine nucleobase metabolic process"/>
    <property type="evidence" value="ECO:0007669"/>
    <property type="project" value="UniProtKB-KW"/>
</dbReference>
<dbReference type="InterPro" id="IPR018020">
    <property type="entry name" value="OHCU_decarboxylase"/>
</dbReference>